<keyword evidence="2" id="KW-1185">Reference proteome</keyword>
<dbReference type="AlphaFoldDB" id="A0A2K4MUQ9"/>
<sequence>MTALSAHGANESTLRCAPSGALYDYRWALLKLALDHTRPTGSPYRIDQVDSSRTTQSRLMAMMQAGALDVMALPPNPEREAHMRPIRVDILRGMLGYRVLLIRKSDAAWFQRLQPVDLKSKIKLGFNSQWADLAILQANGFQVVASPGYEGLFAMLDARRFDAFPRGLNEFSKELTQYGSRYPELAVDKTYAFFTPYPVYFWVRRGNEALARQIENGLNLALRDGSFKKLFIQYHQQEISLLKRENHRVLFLNNPMLPRQGADQDYSWWLPKSVKIERLP</sequence>
<name>A0A2K4MUQ9_9NEIS</name>
<dbReference type="Gene3D" id="3.40.190.10">
    <property type="entry name" value="Periplasmic binding protein-like II"/>
    <property type="match status" value="2"/>
</dbReference>
<evidence type="ECO:0000313" key="1">
    <source>
        <dbReference type="EMBL" id="POB00536.1"/>
    </source>
</evidence>
<gene>
    <name evidence="1" type="ORF">C2134_01005</name>
</gene>
<evidence type="ECO:0000313" key="2">
    <source>
        <dbReference type="Proteomes" id="UP000236416"/>
    </source>
</evidence>
<organism evidence="1 2">
    <name type="scientific">Chromobacterium sinusclupearum</name>
    <dbReference type="NCBI Taxonomy" id="2077146"/>
    <lineage>
        <taxon>Bacteria</taxon>
        <taxon>Pseudomonadati</taxon>
        <taxon>Pseudomonadota</taxon>
        <taxon>Betaproteobacteria</taxon>
        <taxon>Neisseriales</taxon>
        <taxon>Chromobacteriaceae</taxon>
        <taxon>Chromobacterium</taxon>
    </lineage>
</organism>
<protein>
    <recommendedName>
        <fullName evidence="3">Solute-binding protein family 3/N-terminal domain-containing protein</fullName>
    </recommendedName>
</protein>
<dbReference type="EMBL" id="PPTF01000005">
    <property type="protein sequence ID" value="POB00536.1"/>
    <property type="molecule type" value="Genomic_DNA"/>
</dbReference>
<comment type="caution">
    <text evidence="1">The sequence shown here is derived from an EMBL/GenBank/DDBJ whole genome shotgun (WGS) entry which is preliminary data.</text>
</comment>
<dbReference type="SUPFAM" id="SSF53850">
    <property type="entry name" value="Periplasmic binding protein-like II"/>
    <property type="match status" value="1"/>
</dbReference>
<reference evidence="1 2" key="1">
    <citation type="submission" date="2018-01" db="EMBL/GenBank/DDBJ databases">
        <title>Genomic Sequence of Chromobacterium MWU13-2610 from wild cranberry bogs within the Cape Cod National Seashore.</title>
        <authorList>
            <person name="O'Hara-Hanley K."/>
            <person name="Soby S."/>
            <person name="Harrison A."/>
        </authorList>
    </citation>
    <scope>NUCLEOTIDE SEQUENCE [LARGE SCALE GENOMIC DNA]</scope>
    <source>
        <strain evidence="1 2">MWU13-2610</strain>
    </source>
</reference>
<proteinExistence type="predicted"/>
<evidence type="ECO:0008006" key="3">
    <source>
        <dbReference type="Google" id="ProtNLM"/>
    </source>
</evidence>
<dbReference type="Proteomes" id="UP000236416">
    <property type="component" value="Unassembled WGS sequence"/>
</dbReference>
<accession>A0A2K4MUQ9</accession>